<proteinExistence type="predicted"/>
<dbReference type="EMBL" id="FODJ01000004">
    <property type="protein sequence ID" value="SEO18454.1"/>
    <property type="molecule type" value="Genomic_DNA"/>
</dbReference>
<evidence type="ECO:0000313" key="3">
    <source>
        <dbReference type="EMBL" id="SEO95265.1"/>
    </source>
</evidence>
<dbReference type="InterPro" id="IPR006938">
    <property type="entry name" value="DUF624"/>
</dbReference>
<name>A0A1H8MME3_9BACI</name>
<protein>
    <submittedName>
        <fullName evidence="2">Uncharacterized membrane protein YesL</fullName>
    </submittedName>
</protein>
<keyword evidence="1" id="KW-0812">Transmembrane</keyword>
<feature type="transmembrane region" description="Helical" evidence="1">
    <location>
        <begin position="34"/>
        <end position="52"/>
    </location>
</feature>
<dbReference type="EMBL" id="FODJ01000021">
    <property type="protein sequence ID" value="SEO95265.1"/>
    <property type="molecule type" value="Genomic_DNA"/>
</dbReference>
<accession>A0A1H8MME3</accession>
<gene>
    <name evidence="2" type="ORF">SAMN04488134_104210</name>
    <name evidence="3" type="ORF">SAMN04488134_1213</name>
</gene>
<sequence>MRFINSKFYAIIEFISNLFLLNLLWLIASLPLVTLFPATAAMHSVIRGWLMGQNKHLAKEFVSAFKSNLKQSFILSLLFISFITIFILNLAIIEELSPNLSVLVLGMMMTLAIIVGFVLVFAFPLMVHYTFTIKQLLKHALLYAFMYLPTTILSLTLIIFAMIACLLLPVAIIFIPALASFCSIKLCFRCVRMTERRLATKETTP</sequence>
<organism evidence="2 4">
    <name type="scientific">Amphibacillus marinus</name>
    <dbReference type="NCBI Taxonomy" id="872970"/>
    <lineage>
        <taxon>Bacteria</taxon>
        <taxon>Bacillati</taxon>
        <taxon>Bacillota</taxon>
        <taxon>Bacilli</taxon>
        <taxon>Bacillales</taxon>
        <taxon>Bacillaceae</taxon>
        <taxon>Amphibacillus</taxon>
    </lineage>
</organism>
<dbReference type="OrthoDB" id="2182676at2"/>
<keyword evidence="1" id="KW-0472">Membrane</keyword>
<evidence type="ECO:0000256" key="1">
    <source>
        <dbReference type="SAM" id="Phobius"/>
    </source>
</evidence>
<dbReference type="STRING" id="872970.SAMN04488134_104210"/>
<evidence type="ECO:0000313" key="4">
    <source>
        <dbReference type="Proteomes" id="UP000199300"/>
    </source>
</evidence>
<feature type="transmembrane region" description="Helical" evidence="1">
    <location>
        <begin position="170"/>
        <end position="188"/>
    </location>
</feature>
<feature type="transmembrane region" description="Helical" evidence="1">
    <location>
        <begin position="73"/>
        <end position="93"/>
    </location>
</feature>
<feature type="transmembrane region" description="Helical" evidence="1">
    <location>
        <begin position="7"/>
        <end position="28"/>
    </location>
</feature>
<keyword evidence="4" id="KW-1185">Reference proteome</keyword>
<feature type="transmembrane region" description="Helical" evidence="1">
    <location>
        <begin position="105"/>
        <end position="129"/>
    </location>
</feature>
<keyword evidence="1" id="KW-1133">Transmembrane helix</keyword>
<dbReference type="AlphaFoldDB" id="A0A1H8MME3"/>
<dbReference type="Pfam" id="PF04854">
    <property type="entry name" value="DUF624"/>
    <property type="match status" value="1"/>
</dbReference>
<reference evidence="2 4" key="1">
    <citation type="submission" date="2016-10" db="EMBL/GenBank/DDBJ databases">
        <authorList>
            <person name="de Groot N.N."/>
        </authorList>
    </citation>
    <scope>NUCLEOTIDE SEQUENCE [LARGE SCALE GENOMIC DNA]</scope>
    <source>
        <strain evidence="2 4">CGMCC 1.10434</strain>
    </source>
</reference>
<dbReference type="RefSeq" id="WP_091496705.1">
    <property type="nucleotide sequence ID" value="NZ_FODJ01000004.1"/>
</dbReference>
<dbReference type="Proteomes" id="UP000199300">
    <property type="component" value="Unassembled WGS sequence"/>
</dbReference>
<feature type="transmembrane region" description="Helical" evidence="1">
    <location>
        <begin position="141"/>
        <end position="164"/>
    </location>
</feature>
<evidence type="ECO:0000313" key="2">
    <source>
        <dbReference type="EMBL" id="SEO18454.1"/>
    </source>
</evidence>